<organism evidence="2 3">
    <name type="scientific">Streptomyces violascens</name>
    <dbReference type="NCBI Taxonomy" id="67381"/>
    <lineage>
        <taxon>Bacteria</taxon>
        <taxon>Bacillati</taxon>
        <taxon>Actinomycetota</taxon>
        <taxon>Actinomycetes</taxon>
        <taxon>Kitasatosporales</taxon>
        <taxon>Streptomycetaceae</taxon>
        <taxon>Streptomyces</taxon>
    </lineage>
</organism>
<dbReference type="Gene3D" id="3.40.50.720">
    <property type="entry name" value="NAD(P)-binding Rossmann-like Domain"/>
    <property type="match status" value="1"/>
</dbReference>
<dbReference type="PANTHER" id="PTHR47129">
    <property type="entry name" value="QUINONE OXIDOREDUCTASE 2"/>
    <property type="match status" value="1"/>
</dbReference>
<keyword evidence="3" id="KW-1185">Reference proteome</keyword>
<dbReference type="Gene3D" id="3.90.25.10">
    <property type="entry name" value="UDP-galactose 4-epimerase, domain 1"/>
    <property type="match status" value="1"/>
</dbReference>
<dbReference type="PANTHER" id="PTHR47129:SF1">
    <property type="entry name" value="NMRA-LIKE DOMAIN-CONTAINING PROTEIN"/>
    <property type="match status" value="1"/>
</dbReference>
<dbReference type="InterPro" id="IPR052718">
    <property type="entry name" value="NmrA-type_oxidoreductase"/>
</dbReference>
<gene>
    <name evidence="2" type="ORF">Sviol_02500</name>
</gene>
<reference evidence="2" key="1">
    <citation type="submission" date="2024-05" db="EMBL/GenBank/DDBJ databases">
        <title>Whole genome shotgun sequence of Streptomyces violascens NBRC 12920.</title>
        <authorList>
            <person name="Komaki H."/>
            <person name="Tamura T."/>
        </authorList>
    </citation>
    <scope>NUCLEOTIDE SEQUENCE</scope>
    <source>
        <strain evidence="2">NBRC 12920</strain>
    </source>
</reference>
<proteinExistence type="predicted"/>
<evidence type="ECO:0000313" key="2">
    <source>
        <dbReference type="EMBL" id="GHI35842.1"/>
    </source>
</evidence>
<dbReference type="InterPro" id="IPR036291">
    <property type="entry name" value="NAD(P)-bd_dom_sf"/>
</dbReference>
<dbReference type="Proteomes" id="UP001050808">
    <property type="component" value="Unassembled WGS sequence"/>
</dbReference>
<protein>
    <submittedName>
        <fullName evidence="2">NAD(P)-dependent oxidoreductase</fullName>
    </submittedName>
</protein>
<dbReference type="InterPro" id="IPR016040">
    <property type="entry name" value="NAD(P)-bd_dom"/>
</dbReference>
<dbReference type="EMBL" id="BNDY01000002">
    <property type="protein sequence ID" value="GHI35842.1"/>
    <property type="molecule type" value="Genomic_DNA"/>
</dbReference>
<accession>A0ABQ3QEY2</accession>
<evidence type="ECO:0000259" key="1">
    <source>
        <dbReference type="Pfam" id="PF13460"/>
    </source>
</evidence>
<feature type="domain" description="NAD(P)-binding" evidence="1">
    <location>
        <begin position="7"/>
        <end position="183"/>
    </location>
</feature>
<comment type="caution">
    <text evidence="2">The sequence shown here is derived from an EMBL/GenBank/DDBJ whole genome shotgun (WGS) entry which is preliminary data.</text>
</comment>
<dbReference type="SUPFAM" id="SSF51735">
    <property type="entry name" value="NAD(P)-binding Rossmann-fold domains"/>
    <property type="match status" value="1"/>
</dbReference>
<name>A0ABQ3QEY2_9ACTN</name>
<dbReference type="RefSeq" id="WP_189970892.1">
    <property type="nucleotide sequence ID" value="NZ_BMUA01000040.1"/>
</dbReference>
<sequence length="286" mass="29474">MSVIVTGASGQLGRLVIDHLLATVPASEITAVARDADKARDLVARGVTVAVADYNSPESFDGLLRAGDRVLLISGSEMHLDRTAQHKAVLGAAVKAGVALFAYTSAPLGQSGPVTDDHRATEDAILASGIPYSLLRNSLYHEMVTMNIPAALERGALVRAAGDGRVASASRADYAAAAAAVLAGEGHEDTVYELTGDTAWSFAEFAAEVSKQSGRHIPYRAVTGEEYAAVLSGAGLPDPLPHVMAGIDVSIAAGELALTTGDLSRLAGRPTTPVAEAIRAALARQQ</sequence>
<evidence type="ECO:0000313" key="3">
    <source>
        <dbReference type="Proteomes" id="UP001050808"/>
    </source>
</evidence>
<dbReference type="Pfam" id="PF13460">
    <property type="entry name" value="NAD_binding_10"/>
    <property type="match status" value="1"/>
</dbReference>